<dbReference type="EMBL" id="MCGE01000003">
    <property type="protein sequence ID" value="ORZ23183.1"/>
    <property type="molecule type" value="Genomic_DNA"/>
</dbReference>
<dbReference type="AlphaFoldDB" id="A0A1X2IVY2"/>
<keyword evidence="2" id="KW-1185">Reference proteome</keyword>
<reference evidence="1 2" key="1">
    <citation type="submission" date="2016-07" db="EMBL/GenBank/DDBJ databases">
        <title>Pervasive Adenine N6-methylation of Active Genes in Fungi.</title>
        <authorList>
            <consortium name="DOE Joint Genome Institute"/>
            <person name="Mondo S.J."/>
            <person name="Dannebaum R.O."/>
            <person name="Kuo R.C."/>
            <person name="Labutti K."/>
            <person name="Haridas S."/>
            <person name="Kuo A."/>
            <person name="Salamov A."/>
            <person name="Ahrendt S.R."/>
            <person name="Lipzen A."/>
            <person name="Sullivan W."/>
            <person name="Andreopoulos W.B."/>
            <person name="Clum A."/>
            <person name="Lindquist E."/>
            <person name="Daum C."/>
            <person name="Ramamoorthy G.K."/>
            <person name="Gryganskyi A."/>
            <person name="Culley D."/>
            <person name="Magnuson J.K."/>
            <person name="James T.Y."/>
            <person name="O'Malley M.A."/>
            <person name="Stajich J.E."/>
            <person name="Spatafora J.W."/>
            <person name="Visel A."/>
            <person name="Grigoriev I.V."/>
        </authorList>
    </citation>
    <scope>NUCLEOTIDE SEQUENCE [LARGE SCALE GENOMIC DNA]</scope>
    <source>
        <strain evidence="1 2">NRRL 1336</strain>
    </source>
</reference>
<evidence type="ECO:0000313" key="1">
    <source>
        <dbReference type="EMBL" id="ORZ23183.1"/>
    </source>
</evidence>
<sequence>MKADTNCFLATRAYEDYSTLHAALLLHIINIRKLEPLSTHVVEQISKAMIYCGDYFEEVDTQQDPVLPKTMTFIHSIMNRTTLPWITSVEDAIRISCTSQTSIPVICPATTTICAIYYLNRYKEKYGTFTHSYYATQRLFLVAYLVAAKFIRENLKSVVVMQDDNALSALCPPSLCSTASTSSISTSSTDMNQDDRSVYIPKTHNTIQSFSSSSTTDSQQQLEINHQDEVIDTQATKMEFERNAAQLLMQMGNNFMHDHSINTAQLCSMEVEFLHFMDYQLYIGPSTPLKLWPWFYTVVDYYDQLYHIGVKATTSNATTTTTS</sequence>
<organism evidence="1 2">
    <name type="scientific">Absidia repens</name>
    <dbReference type="NCBI Taxonomy" id="90262"/>
    <lineage>
        <taxon>Eukaryota</taxon>
        <taxon>Fungi</taxon>
        <taxon>Fungi incertae sedis</taxon>
        <taxon>Mucoromycota</taxon>
        <taxon>Mucoromycotina</taxon>
        <taxon>Mucoromycetes</taxon>
        <taxon>Mucorales</taxon>
        <taxon>Cunninghamellaceae</taxon>
        <taxon>Absidia</taxon>
    </lineage>
</organism>
<accession>A0A1X2IVY2</accession>
<dbReference type="Gene3D" id="1.10.472.10">
    <property type="entry name" value="Cyclin-like"/>
    <property type="match status" value="1"/>
</dbReference>
<evidence type="ECO:0000313" key="2">
    <source>
        <dbReference type="Proteomes" id="UP000193560"/>
    </source>
</evidence>
<name>A0A1X2IVY2_9FUNG</name>
<proteinExistence type="predicted"/>
<dbReference type="Proteomes" id="UP000193560">
    <property type="component" value="Unassembled WGS sequence"/>
</dbReference>
<evidence type="ECO:0008006" key="3">
    <source>
        <dbReference type="Google" id="ProtNLM"/>
    </source>
</evidence>
<dbReference type="OrthoDB" id="2284157at2759"/>
<gene>
    <name evidence="1" type="ORF">BCR42DRAFT_404182</name>
</gene>
<protein>
    <recommendedName>
        <fullName evidence="3">Cyclin N-terminal domain-containing protein</fullName>
    </recommendedName>
</protein>
<comment type="caution">
    <text evidence="1">The sequence shown here is derived from an EMBL/GenBank/DDBJ whole genome shotgun (WGS) entry which is preliminary data.</text>
</comment>